<dbReference type="Gene3D" id="3.50.50.60">
    <property type="entry name" value="FAD/NAD(P)-binding domain"/>
    <property type="match status" value="1"/>
</dbReference>
<dbReference type="PANTHER" id="PTHR43539:SF68">
    <property type="entry name" value="FLAVIN-BINDING MONOOXYGENASE-LIKE PROTEIN (AFU_ORTHOLOGUE AFUA_4G09220)"/>
    <property type="match status" value="1"/>
</dbReference>
<dbReference type="InterPro" id="IPR036188">
    <property type="entry name" value="FAD/NAD-bd_sf"/>
</dbReference>
<evidence type="ECO:0000256" key="1">
    <source>
        <dbReference type="ARBA" id="ARBA00010139"/>
    </source>
</evidence>
<dbReference type="RefSeq" id="WP_266000016.1">
    <property type="nucleotide sequence ID" value="NZ_JAPJDN010000034.1"/>
</dbReference>
<sequence length="605" mass="66744">MEKGAMSILDMQHDTSIAAQTQAWLSSIEQAVRRHDREAFDDLFLPESFWRDVVSLTWDTCQFWGRDDLREAMFEHVASAGFTSLRIDEERSAPQLAEFLGKPVVEVFFAFTTAVGSGKGFVRLTPDPSGAAGLRCWMIATSLVALDCAVEPEGRHPRLGFDPAYPGQTWAEWVTAKSDFSQRDPDVLIIGGSHSGLSVGARFERKGVSYLIVEKNQNPGDMWRGRYESLALHTPTWMNDLPYLPLPKDWADFLPKDRWADWLDSYARLMNLNFWGCTEALGASFDETTRTWAVRLRRPDGSVRIMHPKHMVLAVGGVGGRPRIPDLSGLEEFEGEVLHSSGFNSGAAYKGKTVLVVGSSTTAHDICLDLYHKGACPTMAQRGPTCVVNIDEVVKFSADYGRLPVEEADQLRSSMSLPLMIRRAQAYTRTTEESHAELHRGLRAAGQKLTIGPDNTGWSIKLFREAAGYYLNVGASEAIVDGHITMLDFGRIQRFVAGGALLTDGSTMPLDVVVLCTGYHDLSQDIEALLGAEIARKIGRCVGVAEDGEYRTMSRPTAQPHLWLINGGIVDARKSSDILALQIIAQMNGLVPSLVRQPDGRVSPM</sequence>
<dbReference type="PANTHER" id="PTHR43539">
    <property type="entry name" value="FLAVIN-BINDING MONOOXYGENASE-LIKE PROTEIN (AFU_ORTHOLOGUE AFUA_4G09220)"/>
    <property type="match status" value="1"/>
</dbReference>
<keyword evidence="6" id="KW-1185">Reference proteome</keyword>
<keyword evidence="2" id="KW-0285">Flavoprotein</keyword>
<evidence type="ECO:0000313" key="5">
    <source>
        <dbReference type="EMBL" id="MCX2940194.1"/>
    </source>
</evidence>
<keyword evidence="3" id="KW-0274">FAD</keyword>
<accession>A0ABT3SM33</accession>
<gene>
    <name evidence="5" type="ORF">ORI27_26205</name>
</gene>
<reference evidence="5 6" key="1">
    <citation type="submission" date="2022-11" db="EMBL/GenBank/DDBJ databases">
        <title>Mycobacterium sp. nov.</title>
        <authorList>
            <person name="Papic B."/>
            <person name="Spicic S."/>
            <person name="Duvnjak S."/>
        </authorList>
    </citation>
    <scope>NUCLEOTIDE SEQUENCE [LARGE SCALE GENOMIC DNA]</scope>
    <source>
        <strain evidence="5 6">CVI_P4</strain>
    </source>
</reference>
<evidence type="ECO:0000256" key="4">
    <source>
        <dbReference type="ARBA" id="ARBA00023002"/>
    </source>
</evidence>
<proteinExistence type="inferred from homology"/>
<organism evidence="5 6">
    <name type="scientific">Mycobacterium pinniadriaticum</name>
    <dbReference type="NCBI Taxonomy" id="2994102"/>
    <lineage>
        <taxon>Bacteria</taxon>
        <taxon>Bacillati</taxon>
        <taxon>Actinomycetota</taxon>
        <taxon>Actinomycetes</taxon>
        <taxon>Mycobacteriales</taxon>
        <taxon>Mycobacteriaceae</taxon>
        <taxon>Mycobacterium</taxon>
    </lineage>
</organism>
<comment type="caution">
    <text evidence="5">The sequence shown here is derived from an EMBL/GenBank/DDBJ whole genome shotgun (WGS) entry which is preliminary data.</text>
</comment>
<dbReference type="SUPFAM" id="SSF51905">
    <property type="entry name" value="FAD/NAD(P)-binding domain"/>
    <property type="match status" value="1"/>
</dbReference>
<dbReference type="InterPro" id="IPR050982">
    <property type="entry name" value="Auxin_biosynth/cation_transpt"/>
</dbReference>
<evidence type="ECO:0000256" key="3">
    <source>
        <dbReference type="ARBA" id="ARBA00022827"/>
    </source>
</evidence>
<evidence type="ECO:0000313" key="6">
    <source>
        <dbReference type="Proteomes" id="UP001300745"/>
    </source>
</evidence>
<dbReference type="InterPro" id="IPR020946">
    <property type="entry name" value="Flavin_mOase-like"/>
</dbReference>
<dbReference type="EMBL" id="JAPJDO010000034">
    <property type="protein sequence ID" value="MCX2940194.1"/>
    <property type="molecule type" value="Genomic_DNA"/>
</dbReference>
<comment type="similarity">
    <text evidence="1">Belongs to the FAD-binding monooxygenase family.</text>
</comment>
<name>A0ABT3SM33_9MYCO</name>
<dbReference type="Proteomes" id="UP001300745">
    <property type="component" value="Unassembled WGS sequence"/>
</dbReference>
<evidence type="ECO:0000256" key="2">
    <source>
        <dbReference type="ARBA" id="ARBA00022630"/>
    </source>
</evidence>
<keyword evidence="4" id="KW-0560">Oxidoreductase</keyword>
<dbReference type="Pfam" id="PF00743">
    <property type="entry name" value="FMO-like"/>
    <property type="match status" value="1"/>
</dbReference>
<protein>
    <submittedName>
        <fullName evidence="5">NAD(P)/FAD-dependent oxidoreductase</fullName>
    </submittedName>
</protein>